<dbReference type="RefSeq" id="WP_161838503.1">
    <property type="nucleotide sequence ID" value="NZ_CP048000.1"/>
</dbReference>
<dbReference type="Pfam" id="PF00440">
    <property type="entry name" value="TetR_N"/>
    <property type="match status" value="1"/>
</dbReference>
<evidence type="ECO:0000256" key="2">
    <source>
        <dbReference type="PROSITE-ProRule" id="PRU00335"/>
    </source>
</evidence>
<dbReference type="GO" id="GO:0003677">
    <property type="term" value="F:DNA binding"/>
    <property type="evidence" value="ECO:0007669"/>
    <property type="project" value="UniProtKB-UniRule"/>
</dbReference>
<dbReference type="EMBL" id="CP048000">
    <property type="protein sequence ID" value="QHQ61678.1"/>
    <property type="molecule type" value="Genomic_DNA"/>
</dbReference>
<name>A0A6P1TQH7_9FIRM</name>
<gene>
    <name evidence="4" type="ORF">Ana3638_13605</name>
</gene>
<keyword evidence="1 2" id="KW-0238">DNA-binding</keyword>
<dbReference type="Gene3D" id="1.10.357.10">
    <property type="entry name" value="Tetracycline Repressor, domain 2"/>
    <property type="match status" value="1"/>
</dbReference>
<reference evidence="4 5" key="1">
    <citation type="submission" date="2020-01" db="EMBL/GenBank/DDBJ databases">
        <title>Genome analysis of Anaerocolumna sp. CBA3638.</title>
        <authorList>
            <person name="Kim J."/>
            <person name="Roh S.W."/>
        </authorList>
    </citation>
    <scope>NUCLEOTIDE SEQUENCE [LARGE SCALE GENOMIC DNA]</scope>
    <source>
        <strain evidence="4 5">CBA3638</strain>
    </source>
</reference>
<evidence type="ECO:0000256" key="1">
    <source>
        <dbReference type="ARBA" id="ARBA00023125"/>
    </source>
</evidence>
<dbReference type="InterPro" id="IPR001647">
    <property type="entry name" value="HTH_TetR"/>
</dbReference>
<evidence type="ECO:0000313" key="5">
    <source>
        <dbReference type="Proteomes" id="UP000464314"/>
    </source>
</evidence>
<dbReference type="AlphaFoldDB" id="A0A6P1TQH7"/>
<proteinExistence type="predicted"/>
<dbReference type="PANTHER" id="PTHR43479">
    <property type="entry name" value="ACREF/ENVCD OPERON REPRESSOR-RELATED"/>
    <property type="match status" value="1"/>
</dbReference>
<evidence type="ECO:0000313" key="4">
    <source>
        <dbReference type="EMBL" id="QHQ61678.1"/>
    </source>
</evidence>
<dbReference type="InterPro" id="IPR009057">
    <property type="entry name" value="Homeodomain-like_sf"/>
</dbReference>
<dbReference type="InterPro" id="IPR050624">
    <property type="entry name" value="HTH-type_Tx_Regulator"/>
</dbReference>
<sequence length="196" mass="22857">MPKTYSDKEKEYIKIQLKKAAVECMTLYGVKKTTVDELVKKVNIPKGTFYLFYDSKELLLFDAINELHNELEKQFLQNLNLLSDQMDVDKLTDLLCDMIRQVDNTYLLKILTSGDMELIMRKLPDEVVEKHLTQDDFNTEKLFSFIPKAKDKNVEAFSGALRGAFLTLLYKREIGEEIFEKSLKLMIRGIILQLME</sequence>
<organism evidence="4 5">
    <name type="scientific">Anaerocolumna sedimenticola</name>
    <dbReference type="NCBI Taxonomy" id="2696063"/>
    <lineage>
        <taxon>Bacteria</taxon>
        <taxon>Bacillati</taxon>
        <taxon>Bacillota</taxon>
        <taxon>Clostridia</taxon>
        <taxon>Lachnospirales</taxon>
        <taxon>Lachnospiraceae</taxon>
        <taxon>Anaerocolumna</taxon>
    </lineage>
</organism>
<dbReference type="SUPFAM" id="SSF46689">
    <property type="entry name" value="Homeodomain-like"/>
    <property type="match status" value="1"/>
</dbReference>
<dbReference type="KEGG" id="anr:Ana3638_13605"/>
<dbReference type="PANTHER" id="PTHR43479:SF11">
    <property type="entry name" value="ACREF_ENVCD OPERON REPRESSOR-RELATED"/>
    <property type="match status" value="1"/>
</dbReference>
<protein>
    <submittedName>
        <fullName evidence="4">TetR family transcriptional regulator</fullName>
    </submittedName>
</protein>
<accession>A0A6P1TQH7</accession>
<keyword evidence="5" id="KW-1185">Reference proteome</keyword>
<evidence type="ECO:0000259" key="3">
    <source>
        <dbReference type="PROSITE" id="PS50977"/>
    </source>
</evidence>
<feature type="DNA-binding region" description="H-T-H motif" evidence="2">
    <location>
        <begin position="34"/>
        <end position="53"/>
    </location>
</feature>
<dbReference type="PROSITE" id="PS50977">
    <property type="entry name" value="HTH_TETR_2"/>
    <property type="match status" value="1"/>
</dbReference>
<feature type="domain" description="HTH tetR-type" evidence="3">
    <location>
        <begin position="11"/>
        <end position="71"/>
    </location>
</feature>
<dbReference type="Proteomes" id="UP000464314">
    <property type="component" value="Chromosome"/>
</dbReference>